<evidence type="ECO:0000313" key="2">
    <source>
        <dbReference type="Proteomes" id="UP000564573"/>
    </source>
</evidence>
<sequence>MRDEIADLAAIEDRWVQARRAHALVGDLNDELTEVARIRREAIEDLTQRPKVKPSDVARELEISRQRVLQITRSGPRPSRRFLGSGNHLTMIVGGKQEANPSVPGPVVSADDLRGYQLLVEVGKDLGFEVSYEVVQPPGFLNLSRDNLFVCCGPRLSPLIEQSLSSDSAIRFDQDDQGWYLHDRVQDQVYRSPMDEGENVDYGYVARLPRIDGNGVYLYSAGIHAPGVTGGVSYVLSNLDELYQSVRMDRFSCLVRCEFDPETRVITSSERITDLYRPDQGVEA</sequence>
<accession>A0A839XVA6</accession>
<comment type="caution">
    <text evidence="1">The sequence shown here is derived from an EMBL/GenBank/DDBJ whole genome shotgun (WGS) entry which is preliminary data.</text>
</comment>
<keyword evidence="2" id="KW-1185">Reference proteome</keyword>
<evidence type="ECO:0000313" key="1">
    <source>
        <dbReference type="EMBL" id="MBB3665989.1"/>
    </source>
</evidence>
<reference evidence="1 2" key="1">
    <citation type="submission" date="2020-08" db="EMBL/GenBank/DDBJ databases">
        <title>Sequencing the genomes of 1000 actinobacteria strains.</title>
        <authorList>
            <person name="Klenk H.-P."/>
        </authorList>
    </citation>
    <scope>NUCLEOTIDE SEQUENCE [LARGE SCALE GENOMIC DNA]</scope>
    <source>
        <strain evidence="1 2">DSM 45267</strain>
    </source>
</reference>
<name>A0A839XVA6_9PSEU</name>
<evidence type="ECO:0008006" key="3">
    <source>
        <dbReference type="Google" id="ProtNLM"/>
    </source>
</evidence>
<dbReference type="AlphaFoldDB" id="A0A839XVA6"/>
<protein>
    <recommendedName>
        <fullName evidence="3">Sigma-70-like protein</fullName>
    </recommendedName>
</protein>
<dbReference type="RefSeq" id="WP_183787186.1">
    <property type="nucleotide sequence ID" value="NZ_JACIBS010000009.1"/>
</dbReference>
<organism evidence="1 2">
    <name type="scientific">Prauserella sediminis</name>
    <dbReference type="NCBI Taxonomy" id="577680"/>
    <lineage>
        <taxon>Bacteria</taxon>
        <taxon>Bacillati</taxon>
        <taxon>Actinomycetota</taxon>
        <taxon>Actinomycetes</taxon>
        <taxon>Pseudonocardiales</taxon>
        <taxon>Pseudonocardiaceae</taxon>
        <taxon>Prauserella</taxon>
        <taxon>Prauserella salsuginis group</taxon>
    </lineage>
</organism>
<proteinExistence type="predicted"/>
<gene>
    <name evidence="1" type="ORF">FB384_004948</name>
</gene>
<dbReference type="Proteomes" id="UP000564573">
    <property type="component" value="Unassembled WGS sequence"/>
</dbReference>
<dbReference type="EMBL" id="JACIBS010000009">
    <property type="protein sequence ID" value="MBB3665989.1"/>
    <property type="molecule type" value="Genomic_DNA"/>
</dbReference>